<keyword evidence="1" id="KW-0175">Coiled coil</keyword>
<sequence length="98" mass="11695">MEPFGKKLEFSVKQFEQAYEYAFMNQAFHLVYIVMFLQIKEELSKKEKSIQEARNEINLLRVKHAMDDAVKILKRFTRNGLLKKHRNYIKLTKLSSIA</sequence>
<keyword evidence="2" id="KW-1185">Reference proteome</keyword>
<accession>A0A914DBZ5</accession>
<protein>
    <submittedName>
        <fullName evidence="3">Uncharacterized protein</fullName>
    </submittedName>
</protein>
<evidence type="ECO:0000313" key="2">
    <source>
        <dbReference type="Proteomes" id="UP000887540"/>
    </source>
</evidence>
<name>A0A914DBZ5_9BILA</name>
<feature type="coiled-coil region" evidence="1">
    <location>
        <begin position="36"/>
        <end position="63"/>
    </location>
</feature>
<evidence type="ECO:0000313" key="3">
    <source>
        <dbReference type="WBParaSite" id="ACRNAN_scaffold215.g7161.t1"/>
    </source>
</evidence>
<reference evidence="3" key="1">
    <citation type="submission" date="2022-11" db="UniProtKB">
        <authorList>
            <consortium name="WormBaseParasite"/>
        </authorList>
    </citation>
    <scope>IDENTIFICATION</scope>
</reference>
<dbReference type="AlphaFoldDB" id="A0A914DBZ5"/>
<dbReference type="WBParaSite" id="ACRNAN_scaffold215.g7161.t1">
    <property type="protein sequence ID" value="ACRNAN_scaffold215.g7161.t1"/>
    <property type="gene ID" value="ACRNAN_scaffold215.g7161"/>
</dbReference>
<proteinExistence type="predicted"/>
<dbReference type="Proteomes" id="UP000887540">
    <property type="component" value="Unplaced"/>
</dbReference>
<organism evidence="2 3">
    <name type="scientific">Acrobeloides nanus</name>
    <dbReference type="NCBI Taxonomy" id="290746"/>
    <lineage>
        <taxon>Eukaryota</taxon>
        <taxon>Metazoa</taxon>
        <taxon>Ecdysozoa</taxon>
        <taxon>Nematoda</taxon>
        <taxon>Chromadorea</taxon>
        <taxon>Rhabditida</taxon>
        <taxon>Tylenchina</taxon>
        <taxon>Cephalobomorpha</taxon>
        <taxon>Cephaloboidea</taxon>
        <taxon>Cephalobidae</taxon>
        <taxon>Acrobeloides</taxon>
    </lineage>
</organism>
<evidence type="ECO:0000256" key="1">
    <source>
        <dbReference type="SAM" id="Coils"/>
    </source>
</evidence>